<comment type="caution">
    <text evidence="1">The sequence shown here is derived from an EMBL/GenBank/DDBJ whole genome shotgun (WGS) entry which is preliminary data.</text>
</comment>
<dbReference type="AlphaFoldDB" id="A0AAW3SB04"/>
<feature type="non-terminal residue" evidence="1">
    <location>
        <position position="1"/>
    </location>
</feature>
<accession>A0AAW3SB04</accession>
<dbReference type="RefSeq" id="WP_219632401.1">
    <property type="nucleotide sequence ID" value="NZ_RAUE01000067.1"/>
</dbReference>
<name>A0AAW3SB04_STEMA</name>
<proteinExistence type="predicted"/>
<gene>
    <name evidence="1" type="ORF">D7Y33_22545</name>
</gene>
<dbReference type="Proteomes" id="UP000822271">
    <property type="component" value="Unassembled WGS sequence"/>
</dbReference>
<organism evidence="1 2">
    <name type="scientific">Stenotrophomonas maltophilia</name>
    <name type="common">Pseudomonas maltophilia</name>
    <name type="synonym">Xanthomonas maltophilia</name>
    <dbReference type="NCBI Taxonomy" id="40324"/>
    <lineage>
        <taxon>Bacteria</taxon>
        <taxon>Pseudomonadati</taxon>
        <taxon>Pseudomonadota</taxon>
        <taxon>Gammaproteobacteria</taxon>
        <taxon>Lysobacterales</taxon>
        <taxon>Lysobacteraceae</taxon>
        <taxon>Stenotrophomonas</taxon>
        <taxon>Stenotrophomonas maltophilia group</taxon>
    </lineage>
</organism>
<sequence>VYSDGSGKTWWFQITPTVRGKTGVGTVVGAAPPTTSKDLAEQQTKLAAEISARIQAIADEAAARAAGLAQAARDLVTEALLRQQGVTEAMQAISAEAQARIDALLNEKMAREAAISREEQLRQSADESLARA</sequence>
<evidence type="ECO:0000313" key="2">
    <source>
        <dbReference type="Proteomes" id="UP000822271"/>
    </source>
</evidence>
<reference evidence="1" key="2">
    <citation type="journal article" date="2020" name="Front. Microbiol.">
        <title>Genetic Variants of the DSF Quorum Sensing System in Stenotrophomonas maltophilia Influence Virulence and Resistance Phenotypes Among Genotypically Diverse Clinical Isolates.</title>
        <authorList>
            <person name="Yero D."/>
            <person name="Huedo P."/>
            <person name="Conchillo-Sole O."/>
            <person name="Martinez-Servat S."/>
            <person name="Mamat U."/>
            <person name="Coves X."/>
            <person name="Llanas F."/>
            <person name="Roca I."/>
            <person name="Vila J."/>
            <person name="Schaible U.E."/>
            <person name="Daura X."/>
            <person name="Gibert I."/>
        </authorList>
    </citation>
    <scope>NUCLEOTIDE SEQUENCE</scope>
    <source>
        <strain evidence="1">OG156</strain>
    </source>
</reference>
<evidence type="ECO:0000313" key="1">
    <source>
        <dbReference type="EMBL" id="MBA0313755.1"/>
    </source>
</evidence>
<reference evidence="1" key="1">
    <citation type="submission" date="2018-09" db="EMBL/GenBank/DDBJ databases">
        <authorList>
            <person name="Groschel M."/>
            <person name="Kohl T."/>
            <person name="Conchillo-Sole O."/>
            <person name="Mamat U."/>
            <person name="Yero D."/>
            <person name="Niemann S."/>
            <person name="Daura X."/>
            <person name="Gibert I."/>
        </authorList>
    </citation>
    <scope>NUCLEOTIDE SEQUENCE</scope>
    <source>
        <strain evidence="1">OG156</strain>
    </source>
</reference>
<protein>
    <submittedName>
        <fullName evidence="1">Uncharacterized protein</fullName>
    </submittedName>
</protein>
<dbReference type="EMBL" id="RAUE01000067">
    <property type="protein sequence ID" value="MBA0313755.1"/>
    <property type="molecule type" value="Genomic_DNA"/>
</dbReference>
<feature type="non-terminal residue" evidence="1">
    <location>
        <position position="132"/>
    </location>
</feature>